<evidence type="ECO:0000256" key="5">
    <source>
        <dbReference type="SAM" id="Phobius"/>
    </source>
</evidence>
<organism evidence="7 8">
    <name type="scientific">Palleronia pelagia</name>
    <dbReference type="NCBI Taxonomy" id="387096"/>
    <lineage>
        <taxon>Bacteria</taxon>
        <taxon>Pseudomonadati</taxon>
        <taxon>Pseudomonadota</taxon>
        <taxon>Alphaproteobacteria</taxon>
        <taxon>Rhodobacterales</taxon>
        <taxon>Roseobacteraceae</taxon>
        <taxon>Palleronia</taxon>
    </lineage>
</organism>
<feature type="transmembrane region" description="Helical" evidence="5">
    <location>
        <begin position="366"/>
        <end position="385"/>
    </location>
</feature>
<name>A0A1H8DJQ5_9RHOB</name>
<feature type="transmembrane region" description="Helical" evidence="5">
    <location>
        <begin position="189"/>
        <end position="207"/>
    </location>
</feature>
<dbReference type="PANTHER" id="PTHR43047:SF72">
    <property type="entry name" value="OSMOSENSING HISTIDINE PROTEIN KINASE SLN1"/>
    <property type="match status" value="1"/>
</dbReference>
<dbReference type="EC" id="2.7.13.3" evidence="2"/>
<keyword evidence="5" id="KW-0472">Membrane</keyword>
<gene>
    <name evidence="7" type="ORF">SAMN04488011_102369</name>
</gene>
<evidence type="ECO:0000256" key="3">
    <source>
        <dbReference type="ARBA" id="ARBA00022679"/>
    </source>
</evidence>
<dbReference type="Gene3D" id="3.30.565.10">
    <property type="entry name" value="Histidine kinase-like ATPase, C-terminal domain"/>
    <property type="match status" value="1"/>
</dbReference>
<dbReference type="PROSITE" id="PS50109">
    <property type="entry name" value="HIS_KIN"/>
    <property type="match status" value="1"/>
</dbReference>
<dbReference type="EMBL" id="FOCM01000002">
    <property type="protein sequence ID" value="SEN07561.1"/>
    <property type="molecule type" value="Genomic_DNA"/>
</dbReference>
<feature type="transmembrane region" description="Helical" evidence="5">
    <location>
        <begin position="397"/>
        <end position="420"/>
    </location>
</feature>
<keyword evidence="5" id="KW-1133">Transmembrane helix</keyword>
<keyword evidence="4 7" id="KW-0418">Kinase</keyword>
<evidence type="ECO:0000256" key="4">
    <source>
        <dbReference type="ARBA" id="ARBA00022777"/>
    </source>
</evidence>
<evidence type="ECO:0000256" key="1">
    <source>
        <dbReference type="ARBA" id="ARBA00000085"/>
    </source>
</evidence>
<evidence type="ECO:0000313" key="8">
    <source>
        <dbReference type="Proteomes" id="UP000199372"/>
    </source>
</evidence>
<dbReference type="InterPro" id="IPR036890">
    <property type="entry name" value="HATPase_C_sf"/>
</dbReference>
<dbReference type="Pfam" id="PF02518">
    <property type="entry name" value="HATPase_c"/>
    <property type="match status" value="1"/>
</dbReference>
<dbReference type="SUPFAM" id="SSF55874">
    <property type="entry name" value="ATPase domain of HSP90 chaperone/DNA topoisomerase II/histidine kinase"/>
    <property type="match status" value="1"/>
</dbReference>
<comment type="catalytic activity">
    <reaction evidence="1">
        <text>ATP + protein L-histidine = ADP + protein N-phospho-L-histidine.</text>
        <dbReference type="EC" id="2.7.13.3"/>
    </reaction>
</comment>
<dbReference type="SMART" id="SM00387">
    <property type="entry name" value="HATPase_c"/>
    <property type="match status" value="1"/>
</dbReference>
<feature type="transmembrane region" description="Helical" evidence="5">
    <location>
        <begin position="257"/>
        <end position="276"/>
    </location>
</feature>
<keyword evidence="3" id="KW-0808">Transferase</keyword>
<feature type="transmembrane region" description="Helical" evidence="5">
    <location>
        <begin position="335"/>
        <end position="357"/>
    </location>
</feature>
<feature type="transmembrane region" description="Helical" evidence="5">
    <location>
        <begin position="219"/>
        <end position="237"/>
    </location>
</feature>
<dbReference type="InterPro" id="IPR005467">
    <property type="entry name" value="His_kinase_dom"/>
</dbReference>
<dbReference type="GO" id="GO:0000155">
    <property type="term" value="F:phosphorelay sensor kinase activity"/>
    <property type="evidence" value="ECO:0007669"/>
    <property type="project" value="TreeGrafter"/>
</dbReference>
<keyword evidence="8" id="KW-1185">Reference proteome</keyword>
<dbReference type="GO" id="GO:0005886">
    <property type="term" value="C:plasma membrane"/>
    <property type="evidence" value="ECO:0007669"/>
    <property type="project" value="TreeGrafter"/>
</dbReference>
<dbReference type="Proteomes" id="UP000199372">
    <property type="component" value="Unassembled WGS sequence"/>
</dbReference>
<evidence type="ECO:0000313" key="7">
    <source>
        <dbReference type="EMBL" id="SEN07561.1"/>
    </source>
</evidence>
<protein>
    <recommendedName>
        <fullName evidence="2">histidine kinase</fullName>
        <ecNumber evidence="2">2.7.13.3</ecNumber>
    </recommendedName>
</protein>
<dbReference type="PANTHER" id="PTHR43047">
    <property type="entry name" value="TWO-COMPONENT HISTIDINE PROTEIN KINASE"/>
    <property type="match status" value="1"/>
</dbReference>
<dbReference type="InterPro" id="IPR003594">
    <property type="entry name" value="HATPase_dom"/>
</dbReference>
<evidence type="ECO:0000256" key="2">
    <source>
        <dbReference type="ARBA" id="ARBA00012438"/>
    </source>
</evidence>
<evidence type="ECO:0000259" key="6">
    <source>
        <dbReference type="PROSITE" id="PS50109"/>
    </source>
</evidence>
<proteinExistence type="predicted"/>
<sequence length="685" mass="71717">MAALFFSALLLLVVQVLDEDDDDDSRPGLAGRGAVLSLQPGETVEDLFRVMRLADGAAGPCAAGDAAPPLADAAVGPGASGCVRLRNARDAPGLWRIDFEGPFSAGYTFEMEGEDGAQVVLDQPPVGGPAGRPVLADSKRVASLPIVLPPGGASVLRVRIDDPADLADADPVLRPEAEFDRAMRRDAQGMGALLGAGALLLAVLATTARLVRSRPAGHFAAYLGATLLAAAVNAGYLNGAFPGNPALPAGALGRLFGAVQLAAHMSFMAAFVDEALPGAALAGRLRRAGLMAGAALLLLAGGTLVLSDPADAARFLDLGFELDPLIEDPLASLPAVLAAAITLGWIGSIIGVSAYLLRREVSGSRLFALGGGVLSFGLLSAGLGIDAFDPFDDNPFGLQFVLLLDGLIFAAAMTRQAFGLRGERDRALRKELEATRERQAMAERLLKARKDADRSRTLAETHRNRLALTGHDLRQPLTSLHLAVREVERTNPPLSKTLRTSLDYIGSVLNATVDDTRPDDLSEDEGQFHTETDPREAIEVALLLQNAVRMFADEAATKGLTLTHESSDLVVETVPVTIIRILSNLVSNAVKYTQNGGVVVRARMQGDTATIEVQDTGAGLSPEEIERIQQDYTRGSAAAGVHGDGLGLSSARDFAAELGLSLKIRSTVGEGTCVSIEGLPLARVD</sequence>
<accession>A0A1H8DJQ5</accession>
<dbReference type="AlphaFoldDB" id="A0A1H8DJQ5"/>
<reference evidence="8" key="1">
    <citation type="submission" date="2016-10" db="EMBL/GenBank/DDBJ databases">
        <authorList>
            <person name="Varghese N."/>
            <person name="Submissions S."/>
        </authorList>
    </citation>
    <scope>NUCLEOTIDE SEQUENCE [LARGE SCALE GENOMIC DNA]</scope>
    <source>
        <strain evidence="8">DSM 26893</strain>
    </source>
</reference>
<feature type="transmembrane region" description="Helical" evidence="5">
    <location>
        <begin position="288"/>
        <end position="306"/>
    </location>
</feature>
<dbReference type="GO" id="GO:0009927">
    <property type="term" value="F:histidine phosphotransfer kinase activity"/>
    <property type="evidence" value="ECO:0007669"/>
    <property type="project" value="TreeGrafter"/>
</dbReference>
<feature type="domain" description="Histidine kinase" evidence="6">
    <location>
        <begin position="468"/>
        <end position="677"/>
    </location>
</feature>
<keyword evidence="5" id="KW-0812">Transmembrane</keyword>